<name>A0A0E3BQ05_9BURK</name>
<sequence length="169" mass="17813">MIAQYLGDEPLTLAEVKLQCRVDGAEEDAYLEGVLIPAARALAEEVSGSAIRKGRYIEQASDAGHSVLARGGVIEVEGVIVSGDAVPFVVVQSGRRTLVQASGFVGKAAQITYTAGIDITTHAGVRAWMLLVVAWLYANRELMGQREGAKAPPHISAALLSSINVQPGF</sequence>
<organism evidence="1 2">
    <name type="scientific">Comamonas thiooxydans</name>
    <dbReference type="NCBI Taxonomy" id="363952"/>
    <lineage>
        <taxon>Bacteria</taxon>
        <taxon>Pseudomonadati</taxon>
        <taxon>Pseudomonadota</taxon>
        <taxon>Betaproteobacteria</taxon>
        <taxon>Burkholderiales</taxon>
        <taxon>Comamonadaceae</taxon>
        <taxon>Comamonas</taxon>
    </lineage>
</organism>
<proteinExistence type="predicted"/>
<evidence type="ECO:0000313" key="2">
    <source>
        <dbReference type="Proteomes" id="UP000029549"/>
    </source>
</evidence>
<dbReference type="RefSeq" id="WP_034396326.1">
    <property type="nucleotide sequence ID" value="NZ_AWTM01000135.1"/>
</dbReference>
<evidence type="ECO:0000313" key="1">
    <source>
        <dbReference type="EMBL" id="KGH06938.1"/>
    </source>
</evidence>
<protein>
    <recommendedName>
        <fullName evidence="3">Phage gp6-like head-tail connector protein</fullName>
    </recommendedName>
</protein>
<gene>
    <name evidence="1" type="ORF">P608_21660</name>
</gene>
<comment type="caution">
    <text evidence="1">The sequence shown here is derived from an EMBL/GenBank/DDBJ whole genome shotgun (WGS) entry which is preliminary data.</text>
</comment>
<reference evidence="1 2" key="1">
    <citation type="submission" date="2013-09" db="EMBL/GenBank/DDBJ databases">
        <title>High correlation between genotypes and phenotypes of environmental bacteria Comamonas testosteroni strains.</title>
        <authorList>
            <person name="Liu L."/>
            <person name="Zhu W."/>
            <person name="Xia X."/>
            <person name="Xu B."/>
            <person name="Luo M."/>
            <person name="Wang G."/>
        </authorList>
    </citation>
    <scope>NUCLEOTIDE SEQUENCE [LARGE SCALE GENOMIC DNA]</scope>
    <source>
        <strain evidence="1 2">DF2</strain>
    </source>
</reference>
<keyword evidence="2" id="KW-1185">Reference proteome</keyword>
<dbReference type="EMBL" id="AWTP01000139">
    <property type="protein sequence ID" value="KGH06938.1"/>
    <property type="molecule type" value="Genomic_DNA"/>
</dbReference>
<evidence type="ECO:0008006" key="3">
    <source>
        <dbReference type="Google" id="ProtNLM"/>
    </source>
</evidence>
<dbReference type="Gene3D" id="1.10.3230.30">
    <property type="entry name" value="Phage gp6-like head-tail connector protein"/>
    <property type="match status" value="1"/>
</dbReference>
<dbReference type="AlphaFoldDB" id="A0A0E3BQ05"/>
<dbReference type="Proteomes" id="UP000029549">
    <property type="component" value="Unassembled WGS sequence"/>
</dbReference>
<dbReference type="CDD" id="cd08054">
    <property type="entry name" value="gp6"/>
    <property type="match status" value="1"/>
</dbReference>
<accession>A0A0E3BQ05</accession>